<keyword evidence="3" id="KW-1185">Reference proteome</keyword>
<name>A0A9P6PTS2_9FUNG</name>
<dbReference type="Proteomes" id="UP000807716">
    <property type="component" value="Unassembled WGS sequence"/>
</dbReference>
<evidence type="ECO:0000313" key="2">
    <source>
        <dbReference type="EMBL" id="KAG0252709.1"/>
    </source>
</evidence>
<dbReference type="SUPFAM" id="SSF53335">
    <property type="entry name" value="S-adenosyl-L-methionine-dependent methyltransferases"/>
    <property type="match status" value="1"/>
</dbReference>
<evidence type="ECO:0000256" key="1">
    <source>
        <dbReference type="SAM" id="MobiDB-lite"/>
    </source>
</evidence>
<dbReference type="OrthoDB" id="443981at2759"/>
<dbReference type="Pfam" id="PF10294">
    <property type="entry name" value="Methyltransf_16"/>
    <property type="match status" value="1"/>
</dbReference>
<organism evidence="2 3">
    <name type="scientific">Actinomortierella ambigua</name>
    <dbReference type="NCBI Taxonomy" id="1343610"/>
    <lineage>
        <taxon>Eukaryota</taxon>
        <taxon>Fungi</taxon>
        <taxon>Fungi incertae sedis</taxon>
        <taxon>Mucoromycota</taxon>
        <taxon>Mortierellomycotina</taxon>
        <taxon>Mortierellomycetes</taxon>
        <taxon>Mortierellales</taxon>
        <taxon>Mortierellaceae</taxon>
        <taxon>Actinomortierella</taxon>
    </lineage>
</organism>
<dbReference type="Gene3D" id="3.40.50.150">
    <property type="entry name" value="Vaccinia Virus protein VP39"/>
    <property type="match status" value="1"/>
</dbReference>
<gene>
    <name evidence="2" type="ORF">DFQ27_007892</name>
</gene>
<protein>
    <submittedName>
        <fullName evidence="2">Uncharacterized protein</fullName>
    </submittedName>
</protein>
<dbReference type="AlphaFoldDB" id="A0A9P6PTS2"/>
<accession>A0A9P6PTS2</accession>
<dbReference type="InterPro" id="IPR029063">
    <property type="entry name" value="SAM-dependent_MTases_sf"/>
</dbReference>
<feature type="region of interest" description="Disordered" evidence="1">
    <location>
        <begin position="305"/>
        <end position="344"/>
    </location>
</feature>
<evidence type="ECO:0000313" key="3">
    <source>
        <dbReference type="Proteomes" id="UP000807716"/>
    </source>
</evidence>
<dbReference type="PANTHER" id="PTHR14614">
    <property type="entry name" value="HEPATOCELLULAR CARCINOMA-ASSOCIATED ANTIGEN"/>
    <property type="match status" value="1"/>
</dbReference>
<dbReference type="EMBL" id="JAAAJB010000638">
    <property type="protein sequence ID" value="KAG0252709.1"/>
    <property type="molecule type" value="Genomic_DNA"/>
</dbReference>
<sequence length="445" mass="50732">MPVSITTTVTSVKAQQVLPAASLARLQMLEERIAYRYSQDRIDQGLDEHGNEIEVQSGSDSDDNDDDMLSSAAARRMDKAEDPIQFQWLLRTLAKLEECAPPEEEEEDEEEEEEKDNGTKEAHTLKKPTLVMTKEEEEYRSAHERLVNRVSAAMAHLCGRAASGAVTRTWTFKTHPFPKEIQIHDPSFIGGDVGFKTFGSAYLLSKHIAHGHLPQLEPWVADNSTTTVTSNKHDYPRILEIGSGTGLTGFTASMYTPPWAPKVVLSDYHPNVLSTLHENCRRNKLEHRVDIQALDWRHVLNAVEQEQQQQQQQQGENDSNSNSNNNNSDTNNSNGSTTNQQPESESMDIILGAEVVYDHGHAKLVAHVVDRFLKRERRSTHPSDRPAFHLMFPIRPTHTDVIAELDHWMDKLGFVDVREHKEYGREDGETVFLYHWREYVRREHL</sequence>
<feature type="compositionally biased region" description="Low complexity" evidence="1">
    <location>
        <begin position="305"/>
        <end position="341"/>
    </location>
</feature>
<comment type="caution">
    <text evidence="2">The sequence shown here is derived from an EMBL/GenBank/DDBJ whole genome shotgun (WGS) entry which is preliminary data.</text>
</comment>
<proteinExistence type="predicted"/>
<dbReference type="InterPro" id="IPR019410">
    <property type="entry name" value="Methyltransf_16"/>
</dbReference>
<feature type="compositionally biased region" description="Acidic residues" evidence="1">
    <location>
        <begin position="100"/>
        <end position="115"/>
    </location>
</feature>
<reference evidence="2" key="1">
    <citation type="journal article" date="2020" name="Fungal Divers.">
        <title>Resolving the Mortierellaceae phylogeny through synthesis of multi-gene phylogenetics and phylogenomics.</title>
        <authorList>
            <person name="Vandepol N."/>
            <person name="Liber J."/>
            <person name="Desiro A."/>
            <person name="Na H."/>
            <person name="Kennedy M."/>
            <person name="Barry K."/>
            <person name="Grigoriev I.V."/>
            <person name="Miller A.N."/>
            <person name="O'Donnell K."/>
            <person name="Stajich J.E."/>
            <person name="Bonito G."/>
        </authorList>
    </citation>
    <scope>NUCLEOTIDE SEQUENCE</scope>
    <source>
        <strain evidence="2">BC1065</strain>
    </source>
</reference>
<feature type="region of interest" description="Disordered" evidence="1">
    <location>
        <begin position="99"/>
        <end position="124"/>
    </location>
</feature>